<name>A0A1T5KWS0_9MICO</name>
<evidence type="ECO:0000256" key="2">
    <source>
        <dbReference type="SAM" id="Phobius"/>
    </source>
</evidence>
<dbReference type="Proteomes" id="UP000190857">
    <property type="component" value="Unassembled WGS sequence"/>
</dbReference>
<keyword evidence="2" id="KW-0812">Transmembrane</keyword>
<feature type="transmembrane region" description="Helical" evidence="2">
    <location>
        <begin position="33"/>
        <end position="55"/>
    </location>
</feature>
<keyword evidence="2" id="KW-0472">Membrane</keyword>
<organism evidence="3 4">
    <name type="scientific">Okibacterium fritillariae</name>
    <dbReference type="NCBI Taxonomy" id="123320"/>
    <lineage>
        <taxon>Bacteria</taxon>
        <taxon>Bacillati</taxon>
        <taxon>Actinomycetota</taxon>
        <taxon>Actinomycetes</taxon>
        <taxon>Micrococcales</taxon>
        <taxon>Microbacteriaceae</taxon>
        <taxon>Okibacterium</taxon>
    </lineage>
</organism>
<evidence type="ECO:0000313" key="3">
    <source>
        <dbReference type="EMBL" id="SKC68216.1"/>
    </source>
</evidence>
<feature type="region of interest" description="Disordered" evidence="1">
    <location>
        <begin position="1"/>
        <end position="26"/>
    </location>
</feature>
<sequence>MGSRDGLQPEDSGASDVGASGEPLKGSSSKRRVWLLVGGILAAVVIITLVVVFFLTRSGSNPLSSSTPSASVSASATAVPSASPTAAPPATSSAAPVEPAAPVALPTDCYKIFDQAYLDTYGSAELNSPLLEPIISRIPDIEALRASLPGIDCRWGGPTEGGTASSVNAVTPAQQDEAIALAVANGASCEDWEEGTKCRIFQRLDEWYTAEEYFFRDGLWVSTWLAGTIGDENTITQEMTSSIESTLWP</sequence>
<accession>A0A1T5KWS0</accession>
<proteinExistence type="predicted"/>
<dbReference type="STRING" id="123320.SAMN06309945_2605"/>
<evidence type="ECO:0000313" key="4">
    <source>
        <dbReference type="Proteomes" id="UP000190857"/>
    </source>
</evidence>
<keyword evidence="2" id="KW-1133">Transmembrane helix</keyword>
<protein>
    <submittedName>
        <fullName evidence="3">Uncharacterized protein</fullName>
    </submittedName>
</protein>
<gene>
    <name evidence="3" type="ORF">SAMN06309945_2605</name>
</gene>
<evidence type="ECO:0000256" key="1">
    <source>
        <dbReference type="SAM" id="MobiDB-lite"/>
    </source>
</evidence>
<keyword evidence="4" id="KW-1185">Reference proteome</keyword>
<reference evidence="3 4" key="1">
    <citation type="submission" date="2017-02" db="EMBL/GenBank/DDBJ databases">
        <authorList>
            <person name="Peterson S.W."/>
        </authorList>
    </citation>
    <scope>NUCLEOTIDE SEQUENCE [LARGE SCALE GENOMIC DNA]</scope>
    <source>
        <strain evidence="3 4">VKM Ac-2059</strain>
    </source>
</reference>
<dbReference type="EMBL" id="FUZP01000003">
    <property type="protein sequence ID" value="SKC68216.1"/>
    <property type="molecule type" value="Genomic_DNA"/>
</dbReference>
<dbReference type="AlphaFoldDB" id="A0A1T5KWS0"/>